<dbReference type="RefSeq" id="WP_183344703.1">
    <property type="nucleotide sequence ID" value="NZ_BLXY01000001.1"/>
</dbReference>
<gene>
    <name evidence="1" type="ORF">GMPD_04810</name>
    <name evidence="2" type="ORF">M1B72_20825</name>
</gene>
<accession>A0A6V8MRG0</accession>
<name>A0A6V8MRG0_9BACT</name>
<dbReference type="AlphaFoldDB" id="A0A6V8MRG0"/>
<organism evidence="1 3">
    <name type="scientific">Geomonas paludis</name>
    <dbReference type="NCBI Taxonomy" id="2740185"/>
    <lineage>
        <taxon>Bacteria</taxon>
        <taxon>Pseudomonadati</taxon>
        <taxon>Thermodesulfobacteriota</taxon>
        <taxon>Desulfuromonadia</taxon>
        <taxon>Geobacterales</taxon>
        <taxon>Geobacteraceae</taxon>
        <taxon>Geomonas</taxon>
    </lineage>
</organism>
<dbReference type="Proteomes" id="UP000568888">
    <property type="component" value="Unassembled WGS sequence"/>
</dbReference>
<evidence type="ECO:0000313" key="1">
    <source>
        <dbReference type="EMBL" id="GFO62562.1"/>
    </source>
</evidence>
<evidence type="ECO:0000313" key="3">
    <source>
        <dbReference type="Proteomes" id="UP000568888"/>
    </source>
</evidence>
<dbReference type="EMBL" id="CP096574">
    <property type="protein sequence ID" value="UPU35854.1"/>
    <property type="molecule type" value="Genomic_DNA"/>
</dbReference>
<dbReference type="Proteomes" id="UP000831485">
    <property type="component" value="Chromosome"/>
</dbReference>
<protein>
    <submittedName>
        <fullName evidence="1">Uncharacterized protein</fullName>
    </submittedName>
</protein>
<proteinExistence type="predicted"/>
<sequence>MVVLNWDVHRWQTEFELDNLKDYFHLMEAQFQAAMDAEKEKLQQWPPPNLNEEEFAIWESEVEFFRERYEFDFPSKIRYSYVVLLYITLEDRLRAVCDEIAKRRKLTITENNLKGSVIERTKLFLTRVASVPVQDTDAWQWLNDFQKVRDCIIHANGCTAQSRDKKRLIELARKDIGLSLLVENIVIDQKYYQTTMLMIQRCFQTIFESAGFGPSTIVPIIPDDAGDSSA</sequence>
<dbReference type="EMBL" id="BLXY01000001">
    <property type="protein sequence ID" value="GFO62562.1"/>
    <property type="molecule type" value="Genomic_DNA"/>
</dbReference>
<keyword evidence="4" id="KW-1185">Reference proteome</keyword>
<reference evidence="3" key="1">
    <citation type="submission" date="2020-06" db="EMBL/GenBank/DDBJ databases">
        <title>Draft genomic sequecing of Geomonas sp. Red736.</title>
        <authorList>
            <person name="Itoh H."/>
            <person name="Xu Z.X."/>
            <person name="Ushijima N."/>
            <person name="Masuda Y."/>
            <person name="Shiratori Y."/>
            <person name="Senoo K."/>
        </authorList>
    </citation>
    <scope>NUCLEOTIDE SEQUENCE [LARGE SCALE GENOMIC DNA]</scope>
    <source>
        <strain evidence="3">Red736</strain>
    </source>
</reference>
<evidence type="ECO:0000313" key="2">
    <source>
        <dbReference type="EMBL" id="UPU35854.1"/>
    </source>
</evidence>
<reference evidence="2" key="3">
    <citation type="submission" date="2022-04" db="EMBL/GenBank/DDBJ databases">
        <authorList>
            <person name="Liu G."/>
        </authorList>
    </citation>
    <scope>NUCLEOTIDE SEQUENCE</scope>
    <source>
        <strain evidence="2">RG22</strain>
    </source>
</reference>
<evidence type="ECO:0000313" key="4">
    <source>
        <dbReference type="Proteomes" id="UP000831485"/>
    </source>
</evidence>
<reference evidence="1" key="2">
    <citation type="journal article" date="2021" name="Int. J. Syst. Evol. Microbiol.">
        <title>Geomonas silvestris sp. nov., Geomonas paludis sp. nov. and Geomonas limicola sp. nov., isolated from terrestrial environments, and emended description of the genus Geomonas.</title>
        <authorList>
            <person name="Itoh H."/>
            <person name="Xu Z."/>
            <person name="Masuda Y."/>
            <person name="Ushijima N."/>
            <person name="Hayakawa C."/>
            <person name="Shiratori Y."/>
            <person name="Senoo K."/>
        </authorList>
    </citation>
    <scope>NUCLEOTIDE SEQUENCE</scope>
    <source>
        <strain evidence="1">Red736</strain>
    </source>
</reference>